<dbReference type="OrthoDB" id="674604at2759"/>
<dbReference type="Proteomes" id="UP001152607">
    <property type="component" value="Unassembled WGS sequence"/>
</dbReference>
<dbReference type="EMBL" id="CAOQHR010000005">
    <property type="protein sequence ID" value="CAI6335437.1"/>
    <property type="molecule type" value="Genomic_DNA"/>
</dbReference>
<evidence type="ECO:0000259" key="1">
    <source>
        <dbReference type="Pfam" id="PF06985"/>
    </source>
</evidence>
<keyword evidence="3" id="KW-1185">Reference proteome</keyword>
<evidence type="ECO:0000313" key="2">
    <source>
        <dbReference type="EMBL" id="CAI6335437.1"/>
    </source>
</evidence>
<evidence type="ECO:0000313" key="3">
    <source>
        <dbReference type="Proteomes" id="UP001152607"/>
    </source>
</evidence>
<organism evidence="2 3">
    <name type="scientific">Periconia digitata</name>
    <dbReference type="NCBI Taxonomy" id="1303443"/>
    <lineage>
        <taxon>Eukaryota</taxon>
        <taxon>Fungi</taxon>
        <taxon>Dikarya</taxon>
        <taxon>Ascomycota</taxon>
        <taxon>Pezizomycotina</taxon>
        <taxon>Dothideomycetes</taxon>
        <taxon>Pleosporomycetidae</taxon>
        <taxon>Pleosporales</taxon>
        <taxon>Massarineae</taxon>
        <taxon>Periconiaceae</taxon>
        <taxon>Periconia</taxon>
    </lineage>
</organism>
<sequence length="292" mass="33480">MCTSSKSAVISSSSPNISGRELVSNAWEIFGDSQVSNISTHHLIVSTSHIVFHVIFTRVNPENPRARQLIDYTNKHNRVYTSGVGKLYGVALLRFTESLRRVRNLGTLFVRKHCGYVRQPCHLRWQRLSLSAPLRAPPPAISLFFHTLITMRLLHFNQDGKLISTDFSGKAAIPPYAILSHRWGDSEVLFADIANGGYKKKKGGYQKIEFCAKQATEDQLQYFWIDTCCIDKWNINELSRLINSMFNWYENAKKCYVFLLDVSVPTTAAVTQQSDWEASFWKSEWFCWGWTL</sequence>
<dbReference type="Pfam" id="PF06985">
    <property type="entry name" value="HET"/>
    <property type="match status" value="1"/>
</dbReference>
<dbReference type="PANTHER" id="PTHR10622">
    <property type="entry name" value="HET DOMAIN-CONTAINING PROTEIN"/>
    <property type="match status" value="1"/>
</dbReference>
<dbReference type="PANTHER" id="PTHR10622:SF11">
    <property type="entry name" value="HET-DOMAIN-CONTAINING PROTEIN"/>
    <property type="match status" value="1"/>
</dbReference>
<dbReference type="AlphaFoldDB" id="A0A9W4XW46"/>
<gene>
    <name evidence="2" type="ORF">PDIGIT_LOCUS8519</name>
</gene>
<reference evidence="2" key="1">
    <citation type="submission" date="2023-01" db="EMBL/GenBank/DDBJ databases">
        <authorList>
            <person name="Van Ghelder C."/>
            <person name="Rancurel C."/>
        </authorList>
    </citation>
    <scope>NUCLEOTIDE SEQUENCE</scope>
    <source>
        <strain evidence="2">CNCM I-4278</strain>
    </source>
</reference>
<name>A0A9W4XW46_9PLEO</name>
<comment type="caution">
    <text evidence="2">The sequence shown here is derived from an EMBL/GenBank/DDBJ whole genome shotgun (WGS) entry which is preliminary data.</text>
</comment>
<accession>A0A9W4XW46</accession>
<dbReference type="InterPro" id="IPR010730">
    <property type="entry name" value="HET"/>
</dbReference>
<feature type="domain" description="Heterokaryon incompatibility" evidence="1">
    <location>
        <begin position="176"/>
        <end position="273"/>
    </location>
</feature>
<protein>
    <recommendedName>
        <fullName evidence="1">Heterokaryon incompatibility domain-containing protein</fullName>
    </recommendedName>
</protein>
<proteinExistence type="predicted"/>